<keyword evidence="5" id="KW-0479">Metal-binding</keyword>
<comment type="similarity">
    <text evidence="3">Belongs to the HARBI1 family.</text>
</comment>
<evidence type="ECO:0000256" key="3">
    <source>
        <dbReference type="ARBA" id="ARBA00006958"/>
    </source>
</evidence>
<keyword evidence="4" id="KW-0540">Nuclease</keyword>
<dbReference type="Proteomes" id="UP001652642">
    <property type="component" value="Chromosome 6"/>
</dbReference>
<evidence type="ECO:0000256" key="4">
    <source>
        <dbReference type="ARBA" id="ARBA00022722"/>
    </source>
</evidence>
<evidence type="ECO:0000256" key="7">
    <source>
        <dbReference type="ARBA" id="ARBA00023242"/>
    </source>
</evidence>
<keyword evidence="7" id="KW-0539">Nucleus</keyword>
<feature type="region of interest" description="Disordered" evidence="8">
    <location>
        <begin position="1"/>
        <end position="43"/>
    </location>
</feature>
<dbReference type="InterPro" id="IPR058353">
    <property type="entry name" value="DUF8040"/>
</dbReference>
<proteinExistence type="inferred from homology"/>
<evidence type="ECO:0000259" key="10">
    <source>
        <dbReference type="Pfam" id="PF26138"/>
    </source>
</evidence>
<evidence type="ECO:0000256" key="5">
    <source>
        <dbReference type="ARBA" id="ARBA00022723"/>
    </source>
</evidence>
<feature type="domain" description="DUF8040" evidence="10">
    <location>
        <begin position="160"/>
        <end position="238"/>
    </location>
</feature>
<dbReference type="RefSeq" id="XP_072833336.1">
    <property type="nucleotide sequence ID" value="XM_072977235.1"/>
</dbReference>
<evidence type="ECO:0000256" key="2">
    <source>
        <dbReference type="ARBA" id="ARBA00004123"/>
    </source>
</evidence>
<evidence type="ECO:0000256" key="6">
    <source>
        <dbReference type="ARBA" id="ARBA00022801"/>
    </source>
</evidence>
<dbReference type="Pfam" id="PF13359">
    <property type="entry name" value="DDE_Tnp_4"/>
    <property type="match status" value="1"/>
</dbReference>
<dbReference type="InterPro" id="IPR045249">
    <property type="entry name" value="HARBI1-like"/>
</dbReference>
<evidence type="ECO:0000313" key="11">
    <source>
        <dbReference type="Proteomes" id="UP001652642"/>
    </source>
</evidence>
<feature type="domain" description="DDE Tnp4" evidence="9">
    <location>
        <begin position="271"/>
        <end position="431"/>
    </location>
</feature>
<accession>A0ABM5EJK6</accession>
<dbReference type="InterPro" id="IPR027806">
    <property type="entry name" value="HARBI1_dom"/>
</dbReference>
<dbReference type="GeneID" id="110082316"/>
<sequence>MAARPEQPSWPLSTGPGGQPQQEEAEEQEEEGEAPRRQGLRRLPTLSRGTVALCLLYYLRLQRGRRLREAARRRRAAHHHRAQARSRQRFALLWLGRRLAGAPGPPSGGPRPGLGRAGDADPEEGDRLPRLLRERRLWSKARSSAFWEIVRVKAFSPWEWVENFRVSPTTFDYLCSQLRHAIQRRDTNMRRAIPADVRLAMTLWRLGACTEYRAVEQLFGVSRSTVCKILRDVCEAVVAILTPAYVRPPDPAEVAAGNGFPLPQLAGVLGSLHVPIRAPNENAPGYYNRHGWHSLVVQAAVDSRGCFWDINVGCPGRVTDSQVLCTSELYQRAQEGELFPGGSKDVRGVQVPVFLLGSCSYPFLPWLMRPYRDEALTPAQQRFNEYAAAARTVVGVAFGRLRGRWRCLTKRNDTDVSFLPTLIAACCTLHNVCEARGDVFQSCWMEEEQQQREEHPFEEDEEEDVEAVEIRDALASALRG</sequence>
<reference evidence="12" key="1">
    <citation type="submission" date="2025-08" db="UniProtKB">
        <authorList>
            <consortium name="RefSeq"/>
        </authorList>
    </citation>
    <scope>IDENTIFICATION</scope>
</reference>
<feature type="region of interest" description="Disordered" evidence="8">
    <location>
        <begin position="101"/>
        <end position="125"/>
    </location>
</feature>
<comment type="cofactor">
    <cofactor evidence="1">
        <name>a divalent metal cation</name>
        <dbReference type="ChEBI" id="CHEBI:60240"/>
    </cofactor>
</comment>
<evidence type="ECO:0000259" key="9">
    <source>
        <dbReference type="Pfam" id="PF13359"/>
    </source>
</evidence>
<keyword evidence="11" id="KW-1185">Reference proteome</keyword>
<evidence type="ECO:0000313" key="12">
    <source>
        <dbReference type="RefSeq" id="XP_072833336.1"/>
    </source>
</evidence>
<name>A0ABM5EJK6_9SAUR</name>
<protein>
    <recommendedName>
        <fullName evidence="13">Nuclease HARBI1</fullName>
    </recommendedName>
</protein>
<comment type="subcellular location">
    <subcellularLocation>
        <location evidence="2">Nucleus</location>
    </subcellularLocation>
</comment>
<evidence type="ECO:0000256" key="1">
    <source>
        <dbReference type="ARBA" id="ARBA00001968"/>
    </source>
</evidence>
<gene>
    <name evidence="12" type="primary">LOC110082316</name>
</gene>
<feature type="compositionally biased region" description="Acidic residues" evidence="8">
    <location>
        <begin position="23"/>
        <end position="32"/>
    </location>
</feature>
<dbReference type="PANTHER" id="PTHR22930">
    <property type="match status" value="1"/>
</dbReference>
<evidence type="ECO:0008006" key="13">
    <source>
        <dbReference type="Google" id="ProtNLM"/>
    </source>
</evidence>
<keyword evidence="6" id="KW-0378">Hydrolase</keyword>
<dbReference type="Pfam" id="PF26138">
    <property type="entry name" value="DUF8040"/>
    <property type="match status" value="1"/>
</dbReference>
<dbReference type="PANTHER" id="PTHR22930:SF236">
    <property type="entry name" value="PROTEIN ALP1-LIKE-RELATED"/>
    <property type="match status" value="1"/>
</dbReference>
<organism evidence="11 12">
    <name type="scientific">Pogona vitticeps</name>
    <name type="common">central bearded dragon</name>
    <dbReference type="NCBI Taxonomy" id="103695"/>
    <lineage>
        <taxon>Eukaryota</taxon>
        <taxon>Metazoa</taxon>
        <taxon>Chordata</taxon>
        <taxon>Craniata</taxon>
        <taxon>Vertebrata</taxon>
        <taxon>Euteleostomi</taxon>
        <taxon>Lepidosauria</taxon>
        <taxon>Squamata</taxon>
        <taxon>Bifurcata</taxon>
        <taxon>Unidentata</taxon>
        <taxon>Episquamata</taxon>
        <taxon>Toxicofera</taxon>
        <taxon>Iguania</taxon>
        <taxon>Acrodonta</taxon>
        <taxon>Agamidae</taxon>
        <taxon>Amphibolurinae</taxon>
        <taxon>Pogona</taxon>
    </lineage>
</organism>
<evidence type="ECO:0000256" key="8">
    <source>
        <dbReference type="SAM" id="MobiDB-lite"/>
    </source>
</evidence>